<feature type="region of interest" description="Disordered" evidence="1">
    <location>
        <begin position="32"/>
        <end position="68"/>
    </location>
</feature>
<proteinExistence type="predicted"/>
<sequence>MATTIDEHDFDAADVPLSSTLYSPVSPFGGASGKPLHLQDETGVSGGVQESETTQQVTPIVTMQPPTPTYKHHPKHYYDDGTLFVLVDDCLFRVHMYHFLTDNGNVISNELELTRHQVSEGHPVVLPKDVKVSSFENLLGIVYRRPLDTRQVPTRTLKDACLTANALGLASICNQIAKYLIEMDCPDESLDEAVPKHTLAIKLPDLFPKHFKEAQVDKLCCAAAYMTHSHFYELGFTELGKIWKAALVARAGYDGQKTETYEPPAELARASYLIKVKNMPGYRAIRKELFG</sequence>
<reference evidence="2 3" key="1">
    <citation type="submission" date="2014-04" db="EMBL/GenBank/DDBJ databases">
        <authorList>
            <consortium name="DOE Joint Genome Institute"/>
            <person name="Kuo A."/>
            <person name="Zuccaro A."/>
            <person name="Kohler A."/>
            <person name="Nagy L.G."/>
            <person name="Floudas D."/>
            <person name="Copeland A."/>
            <person name="Barry K.W."/>
            <person name="Cichocki N."/>
            <person name="Veneault-Fourrey C."/>
            <person name="LaButti K."/>
            <person name="Lindquist E.A."/>
            <person name="Lipzen A."/>
            <person name="Lundell T."/>
            <person name="Morin E."/>
            <person name="Murat C."/>
            <person name="Sun H."/>
            <person name="Tunlid A."/>
            <person name="Henrissat B."/>
            <person name="Grigoriev I.V."/>
            <person name="Hibbett D.S."/>
            <person name="Martin F."/>
            <person name="Nordberg H.P."/>
            <person name="Cantor M.N."/>
            <person name="Hua S.X."/>
        </authorList>
    </citation>
    <scope>NUCLEOTIDE SEQUENCE [LARGE SCALE GENOMIC DNA]</scope>
    <source>
        <strain evidence="2 3">MAFF 305830</strain>
    </source>
</reference>
<keyword evidence="3" id="KW-1185">Reference proteome</keyword>
<evidence type="ECO:0000313" key="3">
    <source>
        <dbReference type="Proteomes" id="UP000054097"/>
    </source>
</evidence>
<dbReference type="Proteomes" id="UP000054097">
    <property type="component" value="Unassembled WGS sequence"/>
</dbReference>
<protein>
    <recommendedName>
        <fullName evidence="4">BTB domain-containing protein</fullName>
    </recommendedName>
</protein>
<organism evidence="2 3">
    <name type="scientific">Serendipita vermifera MAFF 305830</name>
    <dbReference type="NCBI Taxonomy" id="933852"/>
    <lineage>
        <taxon>Eukaryota</taxon>
        <taxon>Fungi</taxon>
        <taxon>Dikarya</taxon>
        <taxon>Basidiomycota</taxon>
        <taxon>Agaricomycotina</taxon>
        <taxon>Agaricomycetes</taxon>
        <taxon>Sebacinales</taxon>
        <taxon>Serendipitaceae</taxon>
        <taxon>Serendipita</taxon>
    </lineage>
</organism>
<name>A0A0C3B9U3_SERVB</name>
<dbReference type="AlphaFoldDB" id="A0A0C3B9U3"/>
<gene>
    <name evidence="2" type="ORF">M408DRAFT_326270</name>
</gene>
<reference evidence="3" key="2">
    <citation type="submission" date="2015-01" db="EMBL/GenBank/DDBJ databases">
        <title>Evolutionary Origins and Diversification of the Mycorrhizal Mutualists.</title>
        <authorList>
            <consortium name="DOE Joint Genome Institute"/>
            <consortium name="Mycorrhizal Genomics Consortium"/>
            <person name="Kohler A."/>
            <person name="Kuo A."/>
            <person name="Nagy L.G."/>
            <person name="Floudas D."/>
            <person name="Copeland A."/>
            <person name="Barry K.W."/>
            <person name="Cichocki N."/>
            <person name="Veneault-Fourrey C."/>
            <person name="LaButti K."/>
            <person name="Lindquist E.A."/>
            <person name="Lipzen A."/>
            <person name="Lundell T."/>
            <person name="Morin E."/>
            <person name="Murat C."/>
            <person name="Riley R."/>
            <person name="Ohm R."/>
            <person name="Sun H."/>
            <person name="Tunlid A."/>
            <person name="Henrissat B."/>
            <person name="Grigoriev I.V."/>
            <person name="Hibbett D.S."/>
            <person name="Martin F."/>
        </authorList>
    </citation>
    <scope>NUCLEOTIDE SEQUENCE [LARGE SCALE GENOMIC DNA]</scope>
    <source>
        <strain evidence="3">MAFF 305830</strain>
    </source>
</reference>
<accession>A0A0C3B9U3</accession>
<dbReference type="EMBL" id="KN824278">
    <property type="protein sequence ID" value="KIM33585.1"/>
    <property type="molecule type" value="Genomic_DNA"/>
</dbReference>
<evidence type="ECO:0008006" key="4">
    <source>
        <dbReference type="Google" id="ProtNLM"/>
    </source>
</evidence>
<evidence type="ECO:0000256" key="1">
    <source>
        <dbReference type="SAM" id="MobiDB-lite"/>
    </source>
</evidence>
<evidence type="ECO:0000313" key="2">
    <source>
        <dbReference type="EMBL" id="KIM33585.1"/>
    </source>
</evidence>
<dbReference type="OrthoDB" id="3211102at2759"/>
<dbReference type="HOGENOM" id="CLU_956998_0_0_1"/>
<feature type="compositionally biased region" description="Polar residues" evidence="1">
    <location>
        <begin position="48"/>
        <end position="61"/>
    </location>
</feature>